<dbReference type="STRING" id="234267.Acid_2690"/>
<organism evidence="1">
    <name type="scientific">Solibacter usitatus (strain Ellin6076)</name>
    <dbReference type="NCBI Taxonomy" id="234267"/>
    <lineage>
        <taxon>Bacteria</taxon>
        <taxon>Pseudomonadati</taxon>
        <taxon>Acidobacteriota</taxon>
        <taxon>Terriglobia</taxon>
        <taxon>Bryobacterales</taxon>
        <taxon>Solibacteraceae</taxon>
        <taxon>Candidatus Solibacter</taxon>
    </lineage>
</organism>
<dbReference type="SUPFAM" id="SSF50969">
    <property type="entry name" value="YVTN repeat-like/Quinoprotein amine dehydrogenase"/>
    <property type="match status" value="1"/>
</dbReference>
<evidence type="ECO:0000313" key="1">
    <source>
        <dbReference type="EMBL" id="ABJ83679.1"/>
    </source>
</evidence>
<dbReference type="EMBL" id="CP000473">
    <property type="protein sequence ID" value="ABJ83679.1"/>
    <property type="molecule type" value="Genomic_DNA"/>
</dbReference>
<name>Q023Z7_SOLUE</name>
<evidence type="ECO:0008006" key="2">
    <source>
        <dbReference type="Google" id="ProtNLM"/>
    </source>
</evidence>
<dbReference type="AlphaFoldDB" id="Q023Z7"/>
<dbReference type="PANTHER" id="PTHR47197">
    <property type="entry name" value="PROTEIN NIRF"/>
    <property type="match status" value="1"/>
</dbReference>
<dbReference type="InterPro" id="IPR015943">
    <property type="entry name" value="WD40/YVTN_repeat-like_dom_sf"/>
</dbReference>
<dbReference type="InterPro" id="IPR051200">
    <property type="entry name" value="Host-pathogen_enzymatic-act"/>
</dbReference>
<accession>Q023Z7</accession>
<dbReference type="HOGENOM" id="CLU_721165_0_0_0"/>
<protein>
    <recommendedName>
        <fullName evidence="2">40-residue YVTN family beta-propeller repeat protein</fullName>
    </recommendedName>
</protein>
<dbReference type="OrthoDB" id="127550at2"/>
<sequence precursor="true">MTPSLISRRALLVSSAAALSCARPKAERFFGYCFVANYDGHSIAAVDLSRFKTRRQIPLDAAPSQILARPKTTRAYALTPANGTIHEIEAGLLTIPRRVKAGNEAVSMRLSRNGDALWVLYRDPASLVEIPFDTLRPARRIRLSSAPDDFDLSREADDACVLTRRDRTLAIVPLANSALARTIQSPTEPTLARFRLDGRQLIAGSQSDRSLTFYDVPTGKTIVRLPLALAPTEFCFTSDGGQLYVTGDGMDAVVSVFPYRTEVWETLLAGHSPGVMATAEPATPPAYLLVANPGADTVTVLDIESGKLIALVTVGSGPGQIVLTPNREYALVLNEKSGDMAVIRIFSLGGNQVGGQRVKRYKSAPLFTMIPVGERPVSAAVVSLS</sequence>
<reference evidence="1" key="1">
    <citation type="submission" date="2006-10" db="EMBL/GenBank/DDBJ databases">
        <title>Complete sequence of Solibacter usitatus Ellin6076.</title>
        <authorList>
            <consortium name="US DOE Joint Genome Institute"/>
            <person name="Copeland A."/>
            <person name="Lucas S."/>
            <person name="Lapidus A."/>
            <person name="Barry K."/>
            <person name="Detter J.C."/>
            <person name="Glavina del Rio T."/>
            <person name="Hammon N."/>
            <person name="Israni S."/>
            <person name="Dalin E."/>
            <person name="Tice H."/>
            <person name="Pitluck S."/>
            <person name="Thompson L.S."/>
            <person name="Brettin T."/>
            <person name="Bruce D."/>
            <person name="Han C."/>
            <person name="Tapia R."/>
            <person name="Gilna P."/>
            <person name="Schmutz J."/>
            <person name="Larimer F."/>
            <person name="Land M."/>
            <person name="Hauser L."/>
            <person name="Kyrpides N."/>
            <person name="Mikhailova N."/>
            <person name="Janssen P.H."/>
            <person name="Kuske C.R."/>
            <person name="Richardson P."/>
        </authorList>
    </citation>
    <scope>NUCLEOTIDE SEQUENCE</scope>
    <source>
        <strain evidence="1">Ellin6076</strain>
    </source>
</reference>
<dbReference type="Gene3D" id="2.130.10.10">
    <property type="entry name" value="YVTN repeat-like/Quinoprotein amine dehydrogenase"/>
    <property type="match status" value="2"/>
</dbReference>
<dbReference type="InterPro" id="IPR011044">
    <property type="entry name" value="Quino_amine_DH_bsu"/>
</dbReference>
<dbReference type="PANTHER" id="PTHR47197:SF3">
    <property type="entry name" value="DIHYDRO-HEME D1 DEHYDROGENASE"/>
    <property type="match status" value="1"/>
</dbReference>
<dbReference type="KEGG" id="sus:Acid_2690"/>
<dbReference type="eggNOG" id="COG3391">
    <property type="taxonomic scope" value="Bacteria"/>
</dbReference>
<dbReference type="InParanoid" id="Q023Z7"/>
<gene>
    <name evidence="1" type="ordered locus">Acid_2690</name>
</gene>
<proteinExistence type="predicted"/>